<comment type="subcellular location">
    <subcellularLocation>
        <location evidence="1">Nucleus</location>
    </subcellularLocation>
</comment>
<gene>
    <name evidence="5" type="primary">Wbp11</name>
</gene>
<dbReference type="EMBL" id="LR791811">
    <property type="protein sequence ID" value="CAB3267673.1"/>
    <property type="molecule type" value="mRNA"/>
</dbReference>
<dbReference type="Pfam" id="PF09429">
    <property type="entry name" value="Wbp11"/>
    <property type="match status" value="1"/>
</dbReference>
<protein>
    <submittedName>
        <fullName evidence="5">WW domain-binding protein 11-like</fullName>
    </submittedName>
</protein>
<feature type="compositionally biased region" description="Pro residues" evidence="3">
    <location>
        <begin position="376"/>
        <end position="396"/>
    </location>
</feature>
<evidence type="ECO:0000256" key="2">
    <source>
        <dbReference type="ARBA" id="ARBA00023242"/>
    </source>
</evidence>
<dbReference type="GO" id="GO:0005681">
    <property type="term" value="C:spliceosomal complex"/>
    <property type="evidence" value="ECO:0007669"/>
    <property type="project" value="TreeGrafter"/>
</dbReference>
<dbReference type="AlphaFoldDB" id="A0A6F9DXC3"/>
<proteinExistence type="evidence at transcript level"/>
<sequence length="517" mass="56836">MGRRATSTTKGGKFMNPTDQARKEARRRELKKNKKQRIAVRQAVIKTKDPQLMITELESLDDMELDPSNTSQYNEKVIKDKRRKLLENLIRIVDFYFKEEPSRGREFKLMVEAYKQNRKKKENYYESVKNAQTVEIGAIPLPDAPFDTPQLQDIPLPGVKPQSILKKMPPGPPSGLPPNLLGKRMPPGPPPGFPPSKKVFVRGVKPGVIPGIPMHPMRSSGPRPAIMLEDDPYDPEQGPELGDAMDQGADDDDEDEFQHRDDDDNDDDMGHGSDDEASSRRTKKRGVRFADDDEEGDKGYTKPLPSNITPLQAMMLKLAGQAVPAPPENADYDEDDNADNKDDPKDRPRPPGPPPGLPPGPPPGMPPGIMQNPSGIMPPGPPPGRPPTIPPGPPPGISHRGGEQGIRMVQNPNVLSAPPSLIHRPVADKDEDTQAATISAKPQLTANPKGDTTRFMPTSLRVRRETKGRSGPVKAGPELPTASSYAERQKSEKKRKAAKSTADAAYDSFMREMQGLL</sequence>
<feature type="compositionally biased region" description="Polar residues" evidence="3">
    <location>
        <begin position="1"/>
        <end position="10"/>
    </location>
</feature>
<evidence type="ECO:0000256" key="1">
    <source>
        <dbReference type="ARBA" id="ARBA00004123"/>
    </source>
</evidence>
<feature type="compositionally biased region" description="Basic and acidic residues" evidence="3">
    <location>
        <begin position="338"/>
        <end position="349"/>
    </location>
</feature>
<reference evidence="5" key="1">
    <citation type="submission" date="2020-04" db="EMBL/GenBank/DDBJ databases">
        <authorList>
            <person name="Neveu A P."/>
        </authorList>
    </citation>
    <scope>NUCLEOTIDE SEQUENCE</scope>
    <source>
        <tissue evidence="5">Whole embryo</tissue>
    </source>
</reference>
<accession>A0A6F9DXC3</accession>
<evidence type="ECO:0000256" key="3">
    <source>
        <dbReference type="SAM" id="MobiDB-lite"/>
    </source>
</evidence>
<dbReference type="PANTHER" id="PTHR13361:SF1">
    <property type="entry name" value="WW DOMAIN-BINDING PROTEIN 11"/>
    <property type="match status" value="1"/>
</dbReference>
<feature type="compositionally biased region" description="Basic and acidic residues" evidence="3">
    <location>
        <begin position="257"/>
        <end position="279"/>
    </location>
</feature>
<feature type="domain" description="Wbp11/ELF5/Saf1 N-terminal" evidence="4">
    <location>
        <begin position="12"/>
        <end position="84"/>
    </location>
</feature>
<dbReference type="PANTHER" id="PTHR13361">
    <property type="entry name" value="WW DOMAIN-BINDING PROTEIN 11"/>
    <property type="match status" value="1"/>
</dbReference>
<feature type="region of interest" description="Disordered" evidence="3">
    <location>
        <begin position="1"/>
        <end position="36"/>
    </location>
</feature>
<feature type="region of interest" description="Disordered" evidence="3">
    <location>
        <begin position="166"/>
        <end position="504"/>
    </location>
</feature>
<evidence type="ECO:0000259" key="4">
    <source>
        <dbReference type="Pfam" id="PF09429"/>
    </source>
</evidence>
<feature type="compositionally biased region" description="Pro residues" evidence="3">
    <location>
        <begin position="350"/>
        <end position="366"/>
    </location>
</feature>
<evidence type="ECO:0000313" key="5">
    <source>
        <dbReference type="EMBL" id="CAB3267673.1"/>
    </source>
</evidence>
<name>A0A6F9DXC3_9ASCI</name>
<organism evidence="5">
    <name type="scientific">Phallusia mammillata</name>
    <dbReference type="NCBI Taxonomy" id="59560"/>
    <lineage>
        <taxon>Eukaryota</taxon>
        <taxon>Metazoa</taxon>
        <taxon>Chordata</taxon>
        <taxon>Tunicata</taxon>
        <taxon>Ascidiacea</taxon>
        <taxon>Phlebobranchia</taxon>
        <taxon>Ascidiidae</taxon>
        <taxon>Phallusia</taxon>
    </lineage>
</organism>
<feature type="compositionally biased region" description="Polar residues" evidence="3">
    <location>
        <begin position="434"/>
        <end position="446"/>
    </location>
</feature>
<dbReference type="InterPro" id="IPR019007">
    <property type="entry name" value="Wbp11/ELF5/Saf1_N"/>
</dbReference>
<keyword evidence="2" id="KW-0539">Nucleus</keyword>
<dbReference type="GO" id="GO:0006396">
    <property type="term" value="P:RNA processing"/>
    <property type="evidence" value="ECO:0007669"/>
    <property type="project" value="InterPro"/>
</dbReference>